<sequence>MKTWDFEATSVDETARFGTAIADSIRGGDVIGLRGDLGAGKTTLVSSVAVALGVQRHEISSPTFVLLKEYAGRIPIYHFDAYRLGDPDEFTALGADELLADEGLCLIEWVDRVASLLPADRLTIDAITTGVDSRRFRLQSGGTRSTELLTSIAIHCKD</sequence>
<comment type="similarity">
    <text evidence="2">Belongs to the TsaE family.</text>
</comment>
<dbReference type="GO" id="GO:0005737">
    <property type="term" value="C:cytoplasm"/>
    <property type="evidence" value="ECO:0007669"/>
    <property type="project" value="UniProtKB-SubCell"/>
</dbReference>
<keyword evidence="9" id="KW-0460">Magnesium</keyword>
<organism evidence="11 12">
    <name type="scientific">Stratiformator vulcanicus</name>
    <dbReference type="NCBI Taxonomy" id="2527980"/>
    <lineage>
        <taxon>Bacteria</taxon>
        <taxon>Pseudomonadati</taxon>
        <taxon>Planctomycetota</taxon>
        <taxon>Planctomycetia</taxon>
        <taxon>Planctomycetales</taxon>
        <taxon>Planctomycetaceae</taxon>
        <taxon>Stratiformator</taxon>
    </lineage>
</organism>
<dbReference type="NCBIfam" id="TIGR00150">
    <property type="entry name" value="T6A_YjeE"/>
    <property type="match status" value="1"/>
</dbReference>
<protein>
    <recommendedName>
        <fullName evidence="3">tRNA threonylcarbamoyladenosine biosynthesis protein TsaE</fullName>
    </recommendedName>
    <alternativeName>
        <fullName evidence="10">t(6)A37 threonylcarbamoyladenosine biosynthesis protein TsaE</fullName>
    </alternativeName>
</protein>
<dbReference type="Pfam" id="PF02367">
    <property type="entry name" value="TsaE"/>
    <property type="match status" value="1"/>
</dbReference>
<dbReference type="EMBL" id="CP036268">
    <property type="protein sequence ID" value="QDT37978.1"/>
    <property type="molecule type" value="Genomic_DNA"/>
</dbReference>
<dbReference type="InterPro" id="IPR027417">
    <property type="entry name" value="P-loop_NTPase"/>
</dbReference>
<accession>A0A517R288</accession>
<evidence type="ECO:0000256" key="4">
    <source>
        <dbReference type="ARBA" id="ARBA00022490"/>
    </source>
</evidence>
<evidence type="ECO:0000313" key="11">
    <source>
        <dbReference type="EMBL" id="QDT37978.1"/>
    </source>
</evidence>
<keyword evidence="6" id="KW-0479">Metal-binding</keyword>
<evidence type="ECO:0000256" key="9">
    <source>
        <dbReference type="ARBA" id="ARBA00022842"/>
    </source>
</evidence>
<dbReference type="RefSeq" id="WP_310820350.1">
    <property type="nucleotide sequence ID" value="NZ_CP036268.1"/>
</dbReference>
<evidence type="ECO:0000256" key="7">
    <source>
        <dbReference type="ARBA" id="ARBA00022741"/>
    </source>
</evidence>
<keyword evidence="8" id="KW-0067">ATP-binding</keyword>
<evidence type="ECO:0000256" key="6">
    <source>
        <dbReference type="ARBA" id="ARBA00022723"/>
    </source>
</evidence>
<dbReference type="PANTHER" id="PTHR33540">
    <property type="entry name" value="TRNA THREONYLCARBAMOYLADENOSINE BIOSYNTHESIS PROTEIN TSAE"/>
    <property type="match status" value="1"/>
</dbReference>
<dbReference type="InterPro" id="IPR003442">
    <property type="entry name" value="T6A_TsaE"/>
</dbReference>
<dbReference type="PANTHER" id="PTHR33540:SF2">
    <property type="entry name" value="TRNA THREONYLCARBAMOYLADENOSINE BIOSYNTHESIS PROTEIN TSAE"/>
    <property type="match status" value="1"/>
</dbReference>
<dbReference type="GO" id="GO:0005524">
    <property type="term" value="F:ATP binding"/>
    <property type="evidence" value="ECO:0007669"/>
    <property type="project" value="UniProtKB-KW"/>
</dbReference>
<reference evidence="11 12" key="1">
    <citation type="submission" date="2019-02" db="EMBL/GenBank/DDBJ databases">
        <title>Deep-cultivation of Planctomycetes and their phenomic and genomic characterization uncovers novel biology.</title>
        <authorList>
            <person name="Wiegand S."/>
            <person name="Jogler M."/>
            <person name="Boedeker C."/>
            <person name="Pinto D."/>
            <person name="Vollmers J."/>
            <person name="Rivas-Marin E."/>
            <person name="Kohn T."/>
            <person name="Peeters S.H."/>
            <person name="Heuer A."/>
            <person name="Rast P."/>
            <person name="Oberbeckmann S."/>
            <person name="Bunk B."/>
            <person name="Jeske O."/>
            <person name="Meyerdierks A."/>
            <person name="Storesund J.E."/>
            <person name="Kallscheuer N."/>
            <person name="Luecker S."/>
            <person name="Lage O.M."/>
            <person name="Pohl T."/>
            <person name="Merkel B.J."/>
            <person name="Hornburger P."/>
            <person name="Mueller R.-W."/>
            <person name="Bruemmer F."/>
            <person name="Labrenz M."/>
            <person name="Spormann A.M."/>
            <person name="Op den Camp H."/>
            <person name="Overmann J."/>
            <person name="Amann R."/>
            <person name="Jetten M.S.M."/>
            <person name="Mascher T."/>
            <person name="Medema M.H."/>
            <person name="Devos D.P."/>
            <person name="Kaster A.-K."/>
            <person name="Ovreas L."/>
            <person name="Rohde M."/>
            <person name="Galperin M.Y."/>
            <person name="Jogler C."/>
        </authorList>
    </citation>
    <scope>NUCLEOTIDE SEQUENCE [LARGE SCALE GENOMIC DNA]</scope>
    <source>
        <strain evidence="11 12">Pan189</strain>
    </source>
</reference>
<proteinExistence type="inferred from homology"/>
<evidence type="ECO:0000256" key="8">
    <source>
        <dbReference type="ARBA" id="ARBA00022840"/>
    </source>
</evidence>
<evidence type="ECO:0000256" key="3">
    <source>
        <dbReference type="ARBA" id="ARBA00019010"/>
    </source>
</evidence>
<comment type="subcellular location">
    <subcellularLocation>
        <location evidence="1">Cytoplasm</location>
    </subcellularLocation>
</comment>
<dbReference type="GO" id="GO:0002949">
    <property type="term" value="P:tRNA threonylcarbamoyladenosine modification"/>
    <property type="evidence" value="ECO:0007669"/>
    <property type="project" value="InterPro"/>
</dbReference>
<evidence type="ECO:0000256" key="2">
    <source>
        <dbReference type="ARBA" id="ARBA00007599"/>
    </source>
</evidence>
<dbReference type="Gene3D" id="3.40.50.300">
    <property type="entry name" value="P-loop containing nucleotide triphosphate hydrolases"/>
    <property type="match status" value="1"/>
</dbReference>
<evidence type="ECO:0000256" key="1">
    <source>
        <dbReference type="ARBA" id="ARBA00004496"/>
    </source>
</evidence>
<gene>
    <name evidence="11" type="primary">tsaE</name>
    <name evidence="11" type="ORF">Pan189_23620</name>
</gene>
<keyword evidence="5" id="KW-0819">tRNA processing</keyword>
<dbReference type="SUPFAM" id="SSF52540">
    <property type="entry name" value="P-loop containing nucleoside triphosphate hydrolases"/>
    <property type="match status" value="1"/>
</dbReference>
<name>A0A517R288_9PLAN</name>
<evidence type="ECO:0000313" key="12">
    <source>
        <dbReference type="Proteomes" id="UP000317318"/>
    </source>
</evidence>
<keyword evidence="12" id="KW-1185">Reference proteome</keyword>
<dbReference type="AlphaFoldDB" id="A0A517R288"/>
<keyword evidence="7" id="KW-0547">Nucleotide-binding</keyword>
<dbReference type="KEGG" id="svp:Pan189_23620"/>
<dbReference type="Proteomes" id="UP000317318">
    <property type="component" value="Chromosome"/>
</dbReference>
<keyword evidence="4" id="KW-0963">Cytoplasm</keyword>
<evidence type="ECO:0000256" key="5">
    <source>
        <dbReference type="ARBA" id="ARBA00022694"/>
    </source>
</evidence>
<evidence type="ECO:0000256" key="10">
    <source>
        <dbReference type="ARBA" id="ARBA00032441"/>
    </source>
</evidence>
<dbReference type="GO" id="GO:0046872">
    <property type="term" value="F:metal ion binding"/>
    <property type="evidence" value="ECO:0007669"/>
    <property type="project" value="UniProtKB-KW"/>
</dbReference>